<name>A0A0G1RXU7_9BACT</name>
<accession>A0A0G1RXU7</accession>
<gene>
    <name evidence="1" type="ORF">UX85_C0001G0151</name>
</gene>
<comment type="caution">
    <text evidence="1">The sequence shown here is derived from an EMBL/GenBank/DDBJ whole genome shotgun (WGS) entry which is preliminary data.</text>
</comment>
<dbReference type="AlphaFoldDB" id="A0A0G1RXU7"/>
<organism evidence="1 2">
    <name type="scientific">Candidatus Beckwithbacteria bacterium GW2011_GWB1_47_15</name>
    <dbReference type="NCBI Taxonomy" id="1618371"/>
    <lineage>
        <taxon>Bacteria</taxon>
        <taxon>Candidatus Beckwithiibacteriota</taxon>
    </lineage>
</organism>
<dbReference type="Proteomes" id="UP000033860">
    <property type="component" value="Unassembled WGS sequence"/>
</dbReference>
<dbReference type="EMBL" id="LCNT01000001">
    <property type="protein sequence ID" value="KKU61937.1"/>
    <property type="molecule type" value="Genomic_DNA"/>
</dbReference>
<sequence length="150" mass="17112">MAEAKTETGRPKPQFFPDYTIFHRLVGGELIESLRIKRGVPLPRRIEILSTVLKIPPERIDRVTRHIAGFLDEGMAVFTDEYLRAHENEKVIEAFKGQLSDLGITSVHAEKLIQSQVYDLAADKNPVIQRQNRENLFGKLNTHIHFPEAA</sequence>
<evidence type="ECO:0000313" key="2">
    <source>
        <dbReference type="Proteomes" id="UP000033860"/>
    </source>
</evidence>
<proteinExistence type="predicted"/>
<reference evidence="1 2" key="1">
    <citation type="journal article" date="2015" name="Nature">
        <title>rRNA introns, odd ribosomes, and small enigmatic genomes across a large radiation of phyla.</title>
        <authorList>
            <person name="Brown C.T."/>
            <person name="Hug L.A."/>
            <person name="Thomas B.C."/>
            <person name="Sharon I."/>
            <person name="Castelle C.J."/>
            <person name="Singh A."/>
            <person name="Wilkins M.J."/>
            <person name="Williams K.H."/>
            <person name="Banfield J.F."/>
        </authorList>
    </citation>
    <scope>NUCLEOTIDE SEQUENCE [LARGE SCALE GENOMIC DNA]</scope>
</reference>
<evidence type="ECO:0000313" key="1">
    <source>
        <dbReference type="EMBL" id="KKU61937.1"/>
    </source>
</evidence>
<protein>
    <submittedName>
        <fullName evidence="1">Uncharacterized protein</fullName>
    </submittedName>
</protein>